<protein>
    <submittedName>
        <fullName evidence="2">Uncharacterized protein LOC118348412</fullName>
    </submittedName>
</protein>
<dbReference type="SUPFAM" id="SSF56219">
    <property type="entry name" value="DNase I-like"/>
    <property type="match status" value="1"/>
</dbReference>
<dbReference type="PANTHER" id="PTHR33710:SF13">
    <property type="entry name" value="ENDONUCLEASE_EXONUCLEASE_PHOSPHATASE FAMILY PROTEIN"/>
    <property type="match status" value="1"/>
</dbReference>
<sequence length="451" mass="51773">MAMDEFSEEGISPKSSLKAIYETLKFELFHMADRWLSKGVGIDAAEFSSCRSMSDGKPEEDVDEFAAKCFESDLELNIQLNCLCGMNEKKSVVILKRMTRKLTLVCWGDFNIIRSDDEKVSGIFRASLAKVEFNSAIQEYGLIDLPWAGQRLSWCNGRLGSRRVWARLDRVLVNVELMNLFEGGRVEYLSRTTSDLCPMLVSLLRERICGARPFCFQRMWGSHEYFLLVVKECWSQSVKGCPMVQVSKKVKLLKKALQKWNVEVFGRVEVRIKEIEKCLLELEQEVNVDYLEEREAALLLCKQDHLQWLQREEILGCQKSRIKWLSKGDSNMATLRVKKKNKVVDRINIPNGQALESVDDVYARAVNFFRELLTTSSVDFDEDALDLLKPLISKQENSLLCAPPSLEEVRAALWSIPHDSSPDPNGYMASFFMNAWEIVNHDLLAMAREFF</sequence>
<evidence type="ECO:0000313" key="1">
    <source>
        <dbReference type="Proteomes" id="UP000235220"/>
    </source>
</evidence>
<dbReference type="InParanoid" id="A0A6P9ECG6"/>
<gene>
    <name evidence="2" type="primary">LOC118348412</name>
</gene>
<evidence type="ECO:0000313" key="2">
    <source>
        <dbReference type="RefSeq" id="XP_035545915.1"/>
    </source>
</evidence>
<dbReference type="PANTHER" id="PTHR33710">
    <property type="entry name" value="BNAC02G09200D PROTEIN"/>
    <property type="match status" value="1"/>
</dbReference>
<proteinExistence type="predicted"/>
<keyword evidence="1" id="KW-1185">Reference proteome</keyword>
<organism evidence="1 2">
    <name type="scientific">Juglans regia</name>
    <name type="common">English walnut</name>
    <dbReference type="NCBI Taxonomy" id="51240"/>
    <lineage>
        <taxon>Eukaryota</taxon>
        <taxon>Viridiplantae</taxon>
        <taxon>Streptophyta</taxon>
        <taxon>Embryophyta</taxon>
        <taxon>Tracheophyta</taxon>
        <taxon>Spermatophyta</taxon>
        <taxon>Magnoliopsida</taxon>
        <taxon>eudicotyledons</taxon>
        <taxon>Gunneridae</taxon>
        <taxon>Pentapetalae</taxon>
        <taxon>rosids</taxon>
        <taxon>fabids</taxon>
        <taxon>Fagales</taxon>
        <taxon>Juglandaceae</taxon>
        <taxon>Juglans</taxon>
    </lineage>
</organism>
<dbReference type="Gene3D" id="3.60.10.10">
    <property type="entry name" value="Endonuclease/exonuclease/phosphatase"/>
    <property type="match status" value="1"/>
</dbReference>
<dbReference type="InterPro" id="IPR036691">
    <property type="entry name" value="Endo/exonu/phosph_ase_sf"/>
</dbReference>
<dbReference type="RefSeq" id="XP_035545915.1">
    <property type="nucleotide sequence ID" value="XM_035690022.1"/>
</dbReference>
<dbReference type="KEGG" id="jre:118348412"/>
<dbReference type="GeneID" id="118348412"/>
<name>A0A6P9ECG6_JUGRE</name>
<accession>A0A6P9ECG6</accession>
<reference evidence="2" key="1">
    <citation type="submission" date="2025-08" db="UniProtKB">
        <authorList>
            <consortium name="RefSeq"/>
        </authorList>
    </citation>
    <scope>IDENTIFICATION</scope>
    <source>
        <tissue evidence="2">Leaves</tissue>
    </source>
</reference>
<dbReference type="Proteomes" id="UP000235220">
    <property type="component" value="Chromosome 5"/>
</dbReference>
<dbReference type="OrthoDB" id="1747765at2759"/>
<dbReference type="AlphaFoldDB" id="A0A6P9ECG6"/>